<sequence>MVPGVCGHKGCPCFVNVSGAGDEAARGPKEEPRRHTRREARTQLPPGDPPGAAPCRAAPRI</sequence>
<dbReference type="AlphaFoldDB" id="A0A8H9HUI4"/>
<evidence type="ECO:0000313" key="4">
    <source>
        <dbReference type="Proteomes" id="UP000480804"/>
    </source>
</evidence>
<dbReference type="Proteomes" id="UP000660975">
    <property type="component" value="Unassembled WGS sequence"/>
</dbReference>
<accession>A0A8H9HUI4</accession>
<protein>
    <submittedName>
        <fullName evidence="3">Uncharacterized protein</fullName>
    </submittedName>
</protein>
<feature type="region of interest" description="Disordered" evidence="1">
    <location>
        <begin position="17"/>
        <end position="61"/>
    </location>
</feature>
<evidence type="ECO:0000256" key="1">
    <source>
        <dbReference type="SAM" id="MobiDB-lite"/>
    </source>
</evidence>
<organism evidence="3 5">
    <name type="scientific">Streptomyces gougerotii</name>
    <dbReference type="NCBI Taxonomy" id="53448"/>
    <lineage>
        <taxon>Bacteria</taxon>
        <taxon>Bacillati</taxon>
        <taxon>Actinomycetota</taxon>
        <taxon>Actinomycetes</taxon>
        <taxon>Kitasatosporales</taxon>
        <taxon>Streptomycetaceae</taxon>
        <taxon>Streptomyces</taxon>
        <taxon>Streptomyces diastaticus group</taxon>
    </lineage>
</organism>
<keyword evidence="4" id="KW-1185">Reference proteome</keyword>
<reference evidence="3" key="3">
    <citation type="submission" date="2020-09" db="EMBL/GenBank/DDBJ databases">
        <authorList>
            <person name="Sun Q."/>
            <person name="Ohkuma M."/>
        </authorList>
    </citation>
    <scope>NUCLEOTIDE SEQUENCE</scope>
    <source>
        <strain evidence="3">JCM 4136</strain>
    </source>
</reference>
<evidence type="ECO:0000313" key="2">
    <source>
        <dbReference type="EMBL" id="GFH76085.1"/>
    </source>
</evidence>
<evidence type="ECO:0000313" key="5">
    <source>
        <dbReference type="Proteomes" id="UP000660975"/>
    </source>
</evidence>
<evidence type="ECO:0000313" key="3">
    <source>
        <dbReference type="EMBL" id="GGU86319.1"/>
    </source>
</evidence>
<comment type="caution">
    <text evidence="3">The sequence shown here is derived from an EMBL/GenBank/DDBJ whole genome shotgun (WGS) entry which is preliminary data.</text>
</comment>
<dbReference type="EMBL" id="BMSC01000017">
    <property type="protein sequence ID" value="GGU86319.1"/>
    <property type="molecule type" value="Genomic_DNA"/>
</dbReference>
<proteinExistence type="predicted"/>
<name>A0A8H9HUI4_9ACTN</name>
<gene>
    <name evidence="3" type="ORF">GCM10010227_45980</name>
    <name evidence="2" type="ORF">Sgou_07550</name>
</gene>
<reference evidence="2 4" key="2">
    <citation type="submission" date="2020-02" db="EMBL/GenBank/DDBJ databases">
        <title>Whole genome shotgun sequence of Streptomyces gougerotii NBRC 13043.</title>
        <authorList>
            <person name="Ichikawa N."/>
            <person name="Komaki H."/>
            <person name="Tamura T."/>
        </authorList>
    </citation>
    <scope>NUCLEOTIDE SEQUENCE [LARGE SCALE GENOMIC DNA]</scope>
    <source>
        <strain evidence="2 4">NBRC 13043</strain>
    </source>
</reference>
<feature type="compositionally biased region" description="Basic and acidic residues" evidence="1">
    <location>
        <begin position="23"/>
        <end position="33"/>
    </location>
</feature>
<dbReference type="Proteomes" id="UP000480804">
    <property type="component" value="Unassembled WGS sequence"/>
</dbReference>
<reference evidence="3" key="1">
    <citation type="journal article" date="2014" name="Int. J. Syst. Evol. Microbiol.">
        <title>Complete genome sequence of Corynebacterium casei LMG S-19264T (=DSM 44701T), isolated from a smear-ripened cheese.</title>
        <authorList>
            <consortium name="US DOE Joint Genome Institute (JGI-PGF)"/>
            <person name="Walter F."/>
            <person name="Albersmeier A."/>
            <person name="Kalinowski J."/>
            <person name="Ruckert C."/>
        </authorList>
    </citation>
    <scope>NUCLEOTIDE SEQUENCE</scope>
    <source>
        <strain evidence="3">JCM 4136</strain>
    </source>
</reference>
<dbReference type="EMBL" id="BLLO01000011">
    <property type="protein sequence ID" value="GFH76085.1"/>
    <property type="molecule type" value="Genomic_DNA"/>
</dbReference>